<protein>
    <submittedName>
        <fullName evidence="2">Uncharacterized protein</fullName>
    </submittedName>
</protein>
<reference evidence="2" key="1">
    <citation type="submission" date="2021-02" db="EMBL/GenBank/DDBJ databases">
        <authorList>
            <person name="Dougan E. K."/>
            <person name="Rhodes N."/>
            <person name="Thang M."/>
            <person name="Chan C."/>
        </authorList>
    </citation>
    <scope>NUCLEOTIDE SEQUENCE</scope>
</reference>
<feature type="compositionally biased region" description="Basic and acidic residues" evidence="1">
    <location>
        <begin position="1"/>
        <end position="11"/>
    </location>
</feature>
<evidence type="ECO:0000313" key="3">
    <source>
        <dbReference type="Proteomes" id="UP000626109"/>
    </source>
</evidence>
<comment type="caution">
    <text evidence="2">The sequence shown here is derived from an EMBL/GenBank/DDBJ whole genome shotgun (WGS) entry which is preliminary data.</text>
</comment>
<evidence type="ECO:0000313" key="2">
    <source>
        <dbReference type="EMBL" id="CAE8718847.1"/>
    </source>
</evidence>
<dbReference type="AlphaFoldDB" id="A0A813L3U1"/>
<feature type="region of interest" description="Disordered" evidence="1">
    <location>
        <begin position="1"/>
        <end position="29"/>
    </location>
</feature>
<feature type="non-terminal residue" evidence="2">
    <location>
        <position position="194"/>
    </location>
</feature>
<evidence type="ECO:0000256" key="1">
    <source>
        <dbReference type="SAM" id="MobiDB-lite"/>
    </source>
</evidence>
<organism evidence="2 3">
    <name type="scientific">Polarella glacialis</name>
    <name type="common">Dinoflagellate</name>
    <dbReference type="NCBI Taxonomy" id="89957"/>
    <lineage>
        <taxon>Eukaryota</taxon>
        <taxon>Sar</taxon>
        <taxon>Alveolata</taxon>
        <taxon>Dinophyceae</taxon>
        <taxon>Suessiales</taxon>
        <taxon>Suessiaceae</taxon>
        <taxon>Polarella</taxon>
    </lineage>
</organism>
<sequence>GAFEGVVHDRGGSLGGGGGASSSSSSKWGRLEQQLDEHIRILEASQGLEEDLRKQDALLRKREQYLTYRRKISKDLSEHHEVKERLTQAEGELARVERDLSENAFAEPEARVRAEQRKLALKEELGELQRAMQKKNEGMSILHDIDERLEGLQDELDFRDARIKKAQQNVGEASASGPGSLDAELASLPAQDAK</sequence>
<dbReference type="EMBL" id="CAJNNW010033427">
    <property type="protein sequence ID" value="CAE8718847.1"/>
    <property type="molecule type" value="Genomic_DNA"/>
</dbReference>
<feature type="non-terminal residue" evidence="2">
    <location>
        <position position="1"/>
    </location>
</feature>
<feature type="region of interest" description="Disordered" evidence="1">
    <location>
        <begin position="166"/>
        <end position="194"/>
    </location>
</feature>
<proteinExistence type="predicted"/>
<name>A0A813L3U1_POLGL</name>
<gene>
    <name evidence="2" type="ORF">PGLA2088_LOCUS40313</name>
</gene>
<dbReference type="Proteomes" id="UP000626109">
    <property type="component" value="Unassembled WGS sequence"/>
</dbReference>
<accession>A0A813L3U1</accession>